<evidence type="ECO:0000256" key="1">
    <source>
        <dbReference type="ARBA" id="ARBA00004496"/>
    </source>
</evidence>
<reference evidence="19" key="1">
    <citation type="submission" date="2025-08" db="UniProtKB">
        <authorList>
            <consortium name="Ensembl"/>
        </authorList>
    </citation>
    <scope>IDENTIFICATION</scope>
</reference>
<dbReference type="GO" id="GO:0015031">
    <property type="term" value="P:protein transport"/>
    <property type="evidence" value="ECO:0007669"/>
    <property type="project" value="UniProtKB-KW"/>
</dbReference>
<dbReference type="GO" id="GO:0031369">
    <property type="term" value="F:translation initiation factor binding"/>
    <property type="evidence" value="ECO:0007669"/>
    <property type="project" value="TreeGrafter"/>
</dbReference>
<protein>
    <recommendedName>
        <fullName evidence="13">mRNA export factor GLE1</fullName>
    </recommendedName>
    <alternativeName>
        <fullName evidence="15">GLE1 RNA export mediator</fullName>
    </alternativeName>
    <alternativeName>
        <fullName evidence="16">GLE1-like protein</fullName>
    </alternativeName>
    <alternativeName>
        <fullName evidence="14">Nucleoporin GLE1</fullName>
    </alternativeName>
</protein>
<evidence type="ECO:0000256" key="10">
    <source>
        <dbReference type="ARBA" id="ARBA00023132"/>
    </source>
</evidence>
<comment type="similarity">
    <text evidence="3">Belongs to the GLE1 family.</text>
</comment>
<evidence type="ECO:0000256" key="12">
    <source>
        <dbReference type="ARBA" id="ARBA00024680"/>
    </source>
</evidence>
<evidence type="ECO:0000256" key="3">
    <source>
        <dbReference type="ARBA" id="ARBA00011056"/>
    </source>
</evidence>
<evidence type="ECO:0000256" key="15">
    <source>
        <dbReference type="ARBA" id="ARBA00030897"/>
    </source>
</evidence>
<dbReference type="AlphaFoldDB" id="A0A7M4DYM5"/>
<dbReference type="InterPro" id="IPR038506">
    <property type="entry name" value="GLE1-like_sf"/>
</dbReference>
<dbReference type="FunFam" id="1.25.40.510:FF:000001">
    <property type="entry name" value="Nucleoporin GLE1 isoform 1"/>
    <property type="match status" value="1"/>
</dbReference>
<keyword evidence="7" id="KW-0653">Protein transport</keyword>
<keyword evidence="10" id="KW-0906">Nuclear pore complex</keyword>
<proteinExistence type="inferred from homology"/>
<feature type="coiled-coil region" evidence="17">
    <location>
        <begin position="73"/>
        <end position="165"/>
    </location>
</feature>
<dbReference type="GO" id="GO:0016973">
    <property type="term" value="P:poly(A)+ mRNA export from nucleus"/>
    <property type="evidence" value="ECO:0007669"/>
    <property type="project" value="InterPro"/>
</dbReference>
<sequence length="627" mass="72431">MPSERQRWETLEALKRSSKGQLSYCPDWLRGEVSARCPARGRDEPVLWLRLARGWAGGESPSRVPACEGLRQRQEQQEQLAKAVSDMANEQLKRFDELKELKQHQEYQDLQEVMEKSSKEAQGQQEKLKEEHRHRAKILNLKLCEAEQQRQHQEEMERLRKEEGQERLRRLYSIQEEVLQLNQQIDPNSRHKDLPNIDLSAYSNRGNQICGLVSGLIRTTSERGFPSPVDVVNTERVLQEMRGLISSMQQEIAAAVEEKKRRDEEEERERQKELQKKEQLKAQAPVPAQHPGGKQQKEGLQTKAEESTMQWYQELQDTADQCISSFSGIADCKDNQVKKIKMDLQKAATIPVSQISTIAGSQLREIFDKINNLLSGKSVQSGGRMVSVTQHPQGLDFVYYKLAEKFVKQGEEEVASHHEAAFPIAVVASGIWEIHPRVGDLILAHLHKKCPYSVPFYPAFKEGTSMEDYQRTLGYQVTDSKVEQQDNFLKRMSGMIRLYAAIIQLRWPYGNKQGTHPHGLNHGWRWLAQMLNMEPLADVTATLLFDFLEVSGNALMKQYQVQFWKMMLLIREDYFPSQYFSYCMELLSLVLKELFGFCFISFLLQKCLQKQEIPLPKGSLQSSFWRS</sequence>
<evidence type="ECO:0000256" key="7">
    <source>
        <dbReference type="ARBA" id="ARBA00022927"/>
    </source>
</evidence>
<evidence type="ECO:0000256" key="6">
    <source>
        <dbReference type="ARBA" id="ARBA00022816"/>
    </source>
</evidence>
<dbReference type="PANTHER" id="PTHR12960">
    <property type="entry name" value="GLE-1-RELATED"/>
    <property type="match status" value="1"/>
</dbReference>
<keyword evidence="8" id="KW-0811">Translocation</keyword>
<evidence type="ECO:0000256" key="14">
    <source>
        <dbReference type="ARBA" id="ARBA00029983"/>
    </source>
</evidence>
<evidence type="ECO:0000313" key="20">
    <source>
        <dbReference type="Proteomes" id="UP000594220"/>
    </source>
</evidence>
<keyword evidence="4" id="KW-0813">Transport</keyword>
<keyword evidence="5" id="KW-0963">Cytoplasm</keyword>
<accession>A0A7M4DYM5</accession>
<dbReference type="GO" id="GO:0005737">
    <property type="term" value="C:cytoplasm"/>
    <property type="evidence" value="ECO:0007669"/>
    <property type="project" value="UniProtKB-SubCell"/>
</dbReference>
<organism evidence="19 20">
    <name type="scientific">Crocodylus porosus</name>
    <name type="common">Saltwater crocodile</name>
    <name type="synonym">Estuarine crocodile</name>
    <dbReference type="NCBI Taxonomy" id="8502"/>
    <lineage>
        <taxon>Eukaryota</taxon>
        <taxon>Metazoa</taxon>
        <taxon>Chordata</taxon>
        <taxon>Craniata</taxon>
        <taxon>Vertebrata</taxon>
        <taxon>Euteleostomi</taxon>
        <taxon>Archelosauria</taxon>
        <taxon>Archosauria</taxon>
        <taxon>Crocodylia</taxon>
        <taxon>Longirostres</taxon>
        <taxon>Crocodylidae</taxon>
        <taxon>Crocodylus</taxon>
    </lineage>
</organism>
<dbReference type="Proteomes" id="UP000594220">
    <property type="component" value="Unplaced"/>
</dbReference>
<evidence type="ECO:0000256" key="13">
    <source>
        <dbReference type="ARBA" id="ARBA00026227"/>
    </source>
</evidence>
<dbReference type="PANTHER" id="PTHR12960:SF0">
    <property type="entry name" value="MRNA EXPORT FACTOR GLE1"/>
    <property type="match status" value="1"/>
</dbReference>
<dbReference type="InterPro" id="IPR012476">
    <property type="entry name" value="GLE1"/>
</dbReference>
<dbReference type="Ensembl" id="ENSCPRT00005002079.1">
    <property type="protein sequence ID" value="ENSCPRP00005001776.1"/>
    <property type="gene ID" value="ENSCPRG00005001279.1"/>
</dbReference>
<name>A0A7M4DYM5_CROPO</name>
<feature type="region of interest" description="Disordered" evidence="18">
    <location>
        <begin position="255"/>
        <end position="306"/>
    </location>
</feature>
<dbReference type="Pfam" id="PF07817">
    <property type="entry name" value="GLE1"/>
    <property type="match status" value="1"/>
</dbReference>
<evidence type="ECO:0000256" key="11">
    <source>
        <dbReference type="ARBA" id="ARBA00023242"/>
    </source>
</evidence>
<evidence type="ECO:0000256" key="9">
    <source>
        <dbReference type="ARBA" id="ARBA00023054"/>
    </source>
</evidence>
<dbReference type="GO" id="GO:0005543">
    <property type="term" value="F:phospholipid binding"/>
    <property type="evidence" value="ECO:0007669"/>
    <property type="project" value="TreeGrafter"/>
</dbReference>
<gene>
    <name evidence="19" type="primary">GLE1</name>
</gene>
<keyword evidence="6" id="KW-0509">mRNA transport</keyword>
<evidence type="ECO:0000256" key="8">
    <source>
        <dbReference type="ARBA" id="ARBA00023010"/>
    </source>
</evidence>
<dbReference type="GO" id="GO:0000822">
    <property type="term" value="F:inositol hexakisphosphate binding"/>
    <property type="evidence" value="ECO:0007669"/>
    <property type="project" value="TreeGrafter"/>
</dbReference>
<keyword evidence="20" id="KW-1185">Reference proteome</keyword>
<evidence type="ECO:0000256" key="17">
    <source>
        <dbReference type="SAM" id="Coils"/>
    </source>
</evidence>
<comment type="function">
    <text evidence="12">Required for the export of mRNAs containing poly(A) tails from the nucleus into the cytoplasm. May be involved in the terminal step of the mRNA transport through the nuclear pore complex (NPC).</text>
</comment>
<dbReference type="Gene3D" id="1.25.40.510">
    <property type="entry name" value="GLE1-like"/>
    <property type="match status" value="1"/>
</dbReference>
<evidence type="ECO:0000256" key="16">
    <source>
        <dbReference type="ARBA" id="ARBA00031503"/>
    </source>
</evidence>
<keyword evidence="11" id="KW-0539">Nucleus</keyword>
<dbReference type="GO" id="GO:0044614">
    <property type="term" value="C:nuclear pore cytoplasmic filaments"/>
    <property type="evidence" value="ECO:0007669"/>
    <property type="project" value="TreeGrafter"/>
</dbReference>
<evidence type="ECO:0000256" key="18">
    <source>
        <dbReference type="SAM" id="MobiDB-lite"/>
    </source>
</evidence>
<evidence type="ECO:0000313" key="19">
    <source>
        <dbReference type="Ensembl" id="ENSCPRP00005001776.1"/>
    </source>
</evidence>
<keyword evidence="9 17" id="KW-0175">Coiled coil</keyword>
<evidence type="ECO:0000256" key="4">
    <source>
        <dbReference type="ARBA" id="ARBA00022448"/>
    </source>
</evidence>
<feature type="compositionally biased region" description="Basic and acidic residues" evidence="18">
    <location>
        <begin position="256"/>
        <end position="280"/>
    </location>
</feature>
<evidence type="ECO:0000256" key="2">
    <source>
        <dbReference type="ARBA" id="ARBA00004567"/>
    </source>
</evidence>
<dbReference type="GeneTree" id="ENSGT00390000012903"/>
<evidence type="ECO:0000256" key="5">
    <source>
        <dbReference type="ARBA" id="ARBA00022490"/>
    </source>
</evidence>
<comment type="subcellular location">
    <subcellularLocation>
        <location evidence="1">Cytoplasm</location>
    </subcellularLocation>
    <subcellularLocation>
        <location evidence="2">Nucleus</location>
        <location evidence="2">Nuclear pore complex</location>
    </subcellularLocation>
</comment>
<reference evidence="19" key="2">
    <citation type="submission" date="2025-09" db="UniProtKB">
        <authorList>
            <consortium name="Ensembl"/>
        </authorList>
    </citation>
    <scope>IDENTIFICATION</scope>
</reference>